<organism evidence="7 8">
    <name type="scientific">Ditylenchus dipsaci</name>
    <dbReference type="NCBI Taxonomy" id="166011"/>
    <lineage>
        <taxon>Eukaryota</taxon>
        <taxon>Metazoa</taxon>
        <taxon>Ecdysozoa</taxon>
        <taxon>Nematoda</taxon>
        <taxon>Chromadorea</taxon>
        <taxon>Rhabditida</taxon>
        <taxon>Tylenchina</taxon>
        <taxon>Tylenchomorpha</taxon>
        <taxon>Sphaerularioidea</taxon>
        <taxon>Anguinidae</taxon>
        <taxon>Anguininae</taxon>
        <taxon>Ditylenchus</taxon>
    </lineage>
</organism>
<feature type="transmembrane region" description="Helical" evidence="5">
    <location>
        <begin position="205"/>
        <end position="226"/>
    </location>
</feature>
<keyword evidence="4 5" id="KW-0472">Membrane</keyword>
<sequence length="235" mass="26119">MAVVCMVNSTAVHSGQNSSLILSTQLEVDEQCPREINFESSKQKDIMVSYCGLQLCNHSYLAHISTVHSNYSFYAYLSARVIMGAGEGLVYPSIASVSSRWFPPQERSTMAGLYTMGNQLGAVFNLLISSRLCSVNLFGGWPLIFMFSPVPVYSAFINDQEKLYIQKATISQWSSEATLDNTSHHSKQLASGPLPWQKMITSLPVLAMLIGNASFTFTAIVMQSYLPTFFKKFYN</sequence>
<dbReference type="GO" id="GO:0016020">
    <property type="term" value="C:membrane"/>
    <property type="evidence" value="ECO:0007669"/>
    <property type="project" value="UniProtKB-SubCell"/>
</dbReference>
<dbReference type="Gene3D" id="1.20.1250.20">
    <property type="entry name" value="MFS general substrate transporter like domains"/>
    <property type="match status" value="1"/>
</dbReference>
<dbReference type="PANTHER" id="PTHR11662">
    <property type="entry name" value="SOLUTE CARRIER FAMILY 17"/>
    <property type="match status" value="1"/>
</dbReference>
<protein>
    <submittedName>
        <fullName evidence="8">Major facilitator superfamily (MFS) profile domain-containing protein</fullName>
    </submittedName>
</protein>
<dbReference type="Proteomes" id="UP000887574">
    <property type="component" value="Unplaced"/>
</dbReference>
<feature type="domain" description="Major facilitator superfamily (MFS) profile" evidence="6">
    <location>
        <begin position="1"/>
        <end position="235"/>
    </location>
</feature>
<feature type="transmembrane region" description="Helical" evidence="5">
    <location>
        <begin position="138"/>
        <end position="157"/>
    </location>
</feature>
<dbReference type="PROSITE" id="PS50850">
    <property type="entry name" value="MFS"/>
    <property type="match status" value="1"/>
</dbReference>
<dbReference type="AlphaFoldDB" id="A0A915EA56"/>
<evidence type="ECO:0000256" key="1">
    <source>
        <dbReference type="ARBA" id="ARBA00004141"/>
    </source>
</evidence>
<dbReference type="InterPro" id="IPR050382">
    <property type="entry name" value="MFS_Na/Anion_cotransporter"/>
</dbReference>
<evidence type="ECO:0000256" key="4">
    <source>
        <dbReference type="ARBA" id="ARBA00023136"/>
    </source>
</evidence>
<dbReference type="WBParaSite" id="jg3983">
    <property type="protein sequence ID" value="jg3983"/>
    <property type="gene ID" value="jg3983"/>
</dbReference>
<accession>A0A915EA56</accession>
<dbReference type="GO" id="GO:0022857">
    <property type="term" value="F:transmembrane transporter activity"/>
    <property type="evidence" value="ECO:0007669"/>
    <property type="project" value="InterPro"/>
</dbReference>
<dbReference type="InterPro" id="IPR011701">
    <property type="entry name" value="MFS"/>
</dbReference>
<dbReference type="PANTHER" id="PTHR11662:SF405">
    <property type="entry name" value="PROTEIN CBG12249"/>
    <property type="match status" value="1"/>
</dbReference>
<dbReference type="SUPFAM" id="SSF103473">
    <property type="entry name" value="MFS general substrate transporter"/>
    <property type="match status" value="1"/>
</dbReference>
<keyword evidence="3 5" id="KW-1133">Transmembrane helix</keyword>
<keyword evidence="7" id="KW-1185">Reference proteome</keyword>
<keyword evidence="2 5" id="KW-0812">Transmembrane</keyword>
<evidence type="ECO:0000256" key="5">
    <source>
        <dbReference type="SAM" id="Phobius"/>
    </source>
</evidence>
<dbReference type="InterPro" id="IPR036259">
    <property type="entry name" value="MFS_trans_sf"/>
</dbReference>
<evidence type="ECO:0000256" key="2">
    <source>
        <dbReference type="ARBA" id="ARBA00022692"/>
    </source>
</evidence>
<dbReference type="InterPro" id="IPR020846">
    <property type="entry name" value="MFS_dom"/>
</dbReference>
<reference evidence="8" key="1">
    <citation type="submission" date="2022-11" db="UniProtKB">
        <authorList>
            <consortium name="WormBaseParasite"/>
        </authorList>
    </citation>
    <scope>IDENTIFICATION</scope>
</reference>
<dbReference type="GO" id="GO:0006820">
    <property type="term" value="P:monoatomic anion transport"/>
    <property type="evidence" value="ECO:0007669"/>
    <property type="project" value="TreeGrafter"/>
</dbReference>
<evidence type="ECO:0000256" key="3">
    <source>
        <dbReference type="ARBA" id="ARBA00022989"/>
    </source>
</evidence>
<comment type="subcellular location">
    <subcellularLocation>
        <location evidence="1">Membrane</location>
        <topology evidence="1">Multi-pass membrane protein</topology>
    </subcellularLocation>
</comment>
<evidence type="ECO:0000313" key="8">
    <source>
        <dbReference type="WBParaSite" id="jg3983"/>
    </source>
</evidence>
<dbReference type="Pfam" id="PF07690">
    <property type="entry name" value="MFS_1"/>
    <property type="match status" value="1"/>
</dbReference>
<evidence type="ECO:0000313" key="7">
    <source>
        <dbReference type="Proteomes" id="UP000887574"/>
    </source>
</evidence>
<evidence type="ECO:0000259" key="6">
    <source>
        <dbReference type="PROSITE" id="PS50850"/>
    </source>
</evidence>
<proteinExistence type="predicted"/>
<name>A0A915EA56_9BILA</name>